<dbReference type="Pfam" id="PF04055">
    <property type="entry name" value="Radical_SAM"/>
    <property type="match status" value="1"/>
</dbReference>
<dbReference type="AlphaFoldDB" id="A0AAE3SLH4"/>
<gene>
    <name evidence="7" type="ORF">OM074_13070</name>
</gene>
<dbReference type="SFLD" id="SFLDS00029">
    <property type="entry name" value="Radical_SAM"/>
    <property type="match status" value="1"/>
</dbReference>
<dbReference type="PROSITE" id="PS51918">
    <property type="entry name" value="RADICAL_SAM"/>
    <property type="match status" value="1"/>
</dbReference>
<dbReference type="GO" id="GO:0046872">
    <property type="term" value="F:metal ion binding"/>
    <property type="evidence" value="ECO:0007669"/>
    <property type="project" value="UniProtKB-KW"/>
</dbReference>
<evidence type="ECO:0000256" key="4">
    <source>
        <dbReference type="ARBA" id="ARBA00023004"/>
    </source>
</evidence>
<dbReference type="Gene3D" id="3.40.50.280">
    <property type="entry name" value="Cobalamin-binding domain"/>
    <property type="match status" value="1"/>
</dbReference>
<evidence type="ECO:0000256" key="2">
    <source>
        <dbReference type="ARBA" id="ARBA00022691"/>
    </source>
</evidence>
<evidence type="ECO:0000259" key="6">
    <source>
        <dbReference type="PROSITE" id="PS51918"/>
    </source>
</evidence>
<dbReference type="SFLD" id="SFLDG01082">
    <property type="entry name" value="B12-binding_domain_containing"/>
    <property type="match status" value="1"/>
</dbReference>
<keyword evidence="5" id="KW-0411">Iron-sulfur</keyword>
<keyword evidence="2" id="KW-0949">S-adenosyl-L-methionine</keyword>
<dbReference type="InterPro" id="IPR023404">
    <property type="entry name" value="rSAM_horseshoe"/>
</dbReference>
<dbReference type="PANTHER" id="PTHR43409">
    <property type="entry name" value="ANAEROBIC MAGNESIUM-PROTOPORPHYRIN IX MONOMETHYL ESTER CYCLASE-RELATED"/>
    <property type="match status" value="1"/>
</dbReference>
<comment type="caution">
    <text evidence="7">The sequence shown here is derived from an EMBL/GenBank/DDBJ whole genome shotgun (WGS) entry which is preliminary data.</text>
</comment>
<evidence type="ECO:0000256" key="5">
    <source>
        <dbReference type="ARBA" id="ARBA00023014"/>
    </source>
</evidence>
<dbReference type="SMART" id="SM00729">
    <property type="entry name" value="Elp3"/>
    <property type="match status" value="1"/>
</dbReference>
<dbReference type="InterPro" id="IPR006638">
    <property type="entry name" value="Elp3/MiaA/NifB-like_rSAM"/>
</dbReference>
<dbReference type="InterPro" id="IPR051198">
    <property type="entry name" value="BchE-like"/>
</dbReference>
<dbReference type="Proteomes" id="UP001207408">
    <property type="component" value="Unassembled WGS sequence"/>
</dbReference>
<proteinExistence type="predicted"/>
<dbReference type="RefSeq" id="WP_301200109.1">
    <property type="nucleotide sequence ID" value="NZ_JAPDPI010000026.1"/>
</dbReference>
<dbReference type="SUPFAM" id="SSF102114">
    <property type="entry name" value="Radical SAM enzymes"/>
    <property type="match status" value="1"/>
</dbReference>
<comment type="cofactor">
    <cofactor evidence="1">
        <name>[4Fe-4S] cluster</name>
        <dbReference type="ChEBI" id="CHEBI:49883"/>
    </cofactor>
</comment>
<organism evidence="7 8">
    <name type="scientific">Plebeiibacterium marinum</name>
    <dbReference type="NCBI Taxonomy" id="2992111"/>
    <lineage>
        <taxon>Bacteria</taxon>
        <taxon>Pseudomonadati</taxon>
        <taxon>Bacteroidota</taxon>
        <taxon>Bacteroidia</taxon>
        <taxon>Marinilabiliales</taxon>
        <taxon>Marinilabiliaceae</taxon>
        <taxon>Plebeiibacterium</taxon>
    </lineage>
</organism>
<evidence type="ECO:0000256" key="1">
    <source>
        <dbReference type="ARBA" id="ARBA00001966"/>
    </source>
</evidence>
<name>A0AAE3SLH4_9BACT</name>
<dbReference type="InterPro" id="IPR058240">
    <property type="entry name" value="rSAM_sf"/>
</dbReference>
<keyword evidence="4" id="KW-0408">Iron</keyword>
<dbReference type="Gene3D" id="3.80.30.20">
    <property type="entry name" value="tm_1862 like domain"/>
    <property type="match status" value="1"/>
</dbReference>
<keyword evidence="3" id="KW-0479">Metal-binding</keyword>
<accession>A0AAE3SLH4</accession>
<evidence type="ECO:0000313" key="8">
    <source>
        <dbReference type="Proteomes" id="UP001207408"/>
    </source>
</evidence>
<sequence length="610" mass="71307">MQILLNCLPPLDIHTPSISLSILKSFMEDKGVSTGVKYWNFELSPILEHSDSEDTEIRLLPFLSILNDLHNNTKGNKRIASFLQKVKPAYKTYGHSYYQELLQEMKSGILQNIENGLSDFDFSRTKIFGISAKYNQWIPGMILAGAVKKIAPHIKVVVGGFGNSNAAHEAMKICPYFDMATWGEGEYPLWLFYQELEKEKPDYAIIPRFMYRNGDELIKSATSKSEYLDFNNYLYPDFSDYTTQHPHQDDMDKVNIPINSIRSCNWGKCKFCDFNTGYKLRMRTPECIVAEIEYIYNTYGFSTFSFVDSDTFGNKEHFNKLLNLIIDLKLRTAEDLEFWAEIIPNPEIDAAMIERMAIAGFKNLFIGYDGLSDVLLQKMNKKSSFSDNLFFVKESLKQGIYPYVNVIKHIPYETEEDAQECIDNLHFTRFFYNDAVISFEHNFVNLVLSSMSKYYRMLSVEERNTYNYDILTYLLPDYFHGDENRFHLFRYEKNIPENIKEWDKLQEIENYYKENCFTYKTQEHNGVVYYTEYCNDEEIENIVFDGPEYGLVLKATQNQVTSFANLQLHVNASLPHISKERLVEVLSHLKQAHILYYNEEYSNIVSLVRL</sequence>
<feature type="domain" description="Radical SAM core" evidence="6">
    <location>
        <begin position="250"/>
        <end position="467"/>
    </location>
</feature>
<dbReference type="InterPro" id="IPR007197">
    <property type="entry name" value="rSAM"/>
</dbReference>
<dbReference type="PANTHER" id="PTHR43409:SF16">
    <property type="entry name" value="SLR0320 PROTEIN"/>
    <property type="match status" value="1"/>
</dbReference>
<evidence type="ECO:0000313" key="7">
    <source>
        <dbReference type="EMBL" id="MCW3806560.1"/>
    </source>
</evidence>
<protein>
    <submittedName>
        <fullName evidence="7">Radical SAM protein</fullName>
    </submittedName>
</protein>
<dbReference type="EMBL" id="JAPDPI010000026">
    <property type="protein sequence ID" value="MCW3806560.1"/>
    <property type="molecule type" value="Genomic_DNA"/>
</dbReference>
<dbReference type="GO" id="GO:0005829">
    <property type="term" value="C:cytosol"/>
    <property type="evidence" value="ECO:0007669"/>
    <property type="project" value="TreeGrafter"/>
</dbReference>
<reference evidence="7" key="1">
    <citation type="submission" date="2022-10" db="EMBL/GenBank/DDBJ databases">
        <authorList>
            <person name="Yu W.X."/>
        </authorList>
    </citation>
    <scope>NUCLEOTIDE SEQUENCE</scope>
    <source>
        <strain evidence="7">D04</strain>
    </source>
</reference>
<dbReference type="GO" id="GO:0003824">
    <property type="term" value="F:catalytic activity"/>
    <property type="evidence" value="ECO:0007669"/>
    <property type="project" value="InterPro"/>
</dbReference>
<dbReference type="GO" id="GO:0051536">
    <property type="term" value="F:iron-sulfur cluster binding"/>
    <property type="evidence" value="ECO:0007669"/>
    <property type="project" value="UniProtKB-KW"/>
</dbReference>
<evidence type="ECO:0000256" key="3">
    <source>
        <dbReference type="ARBA" id="ARBA00022723"/>
    </source>
</evidence>
<keyword evidence="8" id="KW-1185">Reference proteome</keyword>